<name>A0A1H3YU40_SELRU</name>
<keyword evidence="5" id="KW-0547">Nucleotide-binding</keyword>
<proteinExistence type="inferred from homology"/>
<keyword evidence="4" id="KW-0479">Metal-binding</keyword>
<dbReference type="Pfam" id="PF00270">
    <property type="entry name" value="DEAD"/>
    <property type="match status" value="1"/>
</dbReference>
<dbReference type="InterPro" id="IPR032284">
    <property type="entry name" value="RecQ_Zn-bd"/>
</dbReference>
<dbReference type="InterPro" id="IPR011545">
    <property type="entry name" value="DEAD/DEAH_box_helicase_dom"/>
</dbReference>
<dbReference type="GO" id="GO:0005737">
    <property type="term" value="C:cytoplasm"/>
    <property type="evidence" value="ECO:0007669"/>
    <property type="project" value="TreeGrafter"/>
</dbReference>
<dbReference type="Pfam" id="PF00271">
    <property type="entry name" value="Helicase_C"/>
    <property type="match status" value="1"/>
</dbReference>
<evidence type="ECO:0000256" key="9">
    <source>
        <dbReference type="ARBA" id="ARBA00022833"/>
    </source>
</evidence>
<dbReference type="GO" id="GO:0043138">
    <property type="term" value="F:3'-5' DNA helicase activity"/>
    <property type="evidence" value="ECO:0007669"/>
    <property type="project" value="UniProtKB-EC"/>
</dbReference>
<dbReference type="SUPFAM" id="SSF47819">
    <property type="entry name" value="HRDC-like"/>
    <property type="match status" value="1"/>
</dbReference>
<evidence type="ECO:0000256" key="14">
    <source>
        <dbReference type="ARBA" id="ARBA00023235"/>
    </source>
</evidence>
<dbReference type="GO" id="GO:0003677">
    <property type="term" value="F:DNA binding"/>
    <property type="evidence" value="ECO:0007669"/>
    <property type="project" value="UniProtKB-KW"/>
</dbReference>
<keyword evidence="11" id="KW-0238">DNA-binding</keyword>
<dbReference type="InterPro" id="IPR006293">
    <property type="entry name" value="DNA_helicase_ATP-dep_RecQ_bac"/>
</dbReference>
<evidence type="ECO:0000256" key="2">
    <source>
        <dbReference type="ARBA" id="ARBA00001947"/>
    </source>
</evidence>
<evidence type="ECO:0000256" key="8">
    <source>
        <dbReference type="ARBA" id="ARBA00022806"/>
    </source>
</evidence>
<feature type="domain" description="Helicase ATP-binding" evidence="18">
    <location>
        <begin position="30"/>
        <end position="199"/>
    </location>
</feature>
<dbReference type="PROSITE" id="PS51194">
    <property type="entry name" value="HELICASE_CTER"/>
    <property type="match status" value="1"/>
</dbReference>
<keyword evidence="12" id="KW-0233">DNA recombination</keyword>
<dbReference type="PANTHER" id="PTHR13710">
    <property type="entry name" value="DNA HELICASE RECQ FAMILY MEMBER"/>
    <property type="match status" value="1"/>
</dbReference>
<evidence type="ECO:0000256" key="13">
    <source>
        <dbReference type="ARBA" id="ARBA00023204"/>
    </source>
</evidence>
<evidence type="ECO:0000256" key="1">
    <source>
        <dbReference type="ARBA" id="ARBA00001946"/>
    </source>
</evidence>
<dbReference type="InterPro" id="IPR036388">
    <property type="entry name" value="WH-like_DNA-bd_sf"/>
</dbReference>
<keyword evidence="8 20" id="KW-0347">Helicase</keyword>
<dbReference type="SMART" id="SM00956">
    <property type="entry name" value="RQC"/>
    <property type="match status" value="1"/>
</dbReference>
<evidence type="ECO:0000256" key="6">
    <source>
        <dbReference type="ARBA" id="ARBA00022763"/>
    </source>
</evidence>
<dbReference type="SUPFAM" id="SSF46785">
    <property type="entry name" value="Winged helix' DNA-binding domain"/>
    <property type="match status" value="1"/>
</dbReference>
<dbReference type="PROSITE" id="PS50967">
    <property type="entry name" value="HRDC"/>
    <property type="match status" value="1"/>
</dbReference>
<dbReference type="FunFam" id="1.10.150.80:FF:000002">
    <property type="entry name" value="ATP-dependent DNA helicase RecQ"/>
    <property type="match status" value="1"/>
</dbReference>
<dbReference type="GO" id="GO:0043590">
    <property type="term" value="C:bacterial nucleoid"/>
    <property type="evidence" value="ECO:0007669"/>
    <property type="project" value="TreeGrafter"/>
</dbReference>
<dbReference type="GO" id="GO:0006260">
    <property type="term" value="P:DNA replication"/>
    <property type="evidence" value="ECO:0007669"/>
    <property type="project" value="InterPro"/>
</dbReference>
<feature type="domain" description="Helicase C-terminal" evidence="19">
    <location>
        <begin position="223"/>
        <end position="371"/>
    </location>
</feature>
<accession>A0A1H3YU40</accession>
<dbReference type="InterPro" id="IPR010997">
    <property type="entry name" value="HRDC-like_sf"/>
</dbReference>
<dbReference type="Pfam" id="PF00570">
    <property type="entry name" value="HRDC"/>
    <property type="match status" value="1"/>
</dbReference>
<dbReference type="InterPro" id="IPR004589">
    <property type="entry name" value="DNA_helicase_ATP-dep_RecQ"/>
</dbReference>
<dbReference type="CDD" id="cd17920">
    <property type="entry name" value="DEXHc_RecQ"/>
    <property type="match status" value="1"/>
</dbReference>
<evidence type="ECO:0000313" key="20">
    <source>
        <dbReference type="EMBL" id="SEA14562.1"/>
    </source>
</evidence>
<comment type="cofactor">
    <cofactor evidence="1">
        <name>Mg(2+)</name>
        <dbReference type="ChEBI" id="CHEBI:18420"/>
    </cofactor>
</comment>
<protein>
    <recommendedName>
        <fullName evidence="16">DNA helicase RecQ</fullName>
        <ecNumber evidence="16">5.6.2.4</ecNumber>
    </recommendedName>
</protein>
<dbReference type="GO" id="GO:0009432">
    <property type="term" value="P:SOS response"/>
    <property type="evidence" value="ECO:0007669"/>
    <property type="project" value="UniProtKB-UniRule"/>
</dbReference>
<organism evidence="20 21">
    <name type="scientific">Selenomonas ruminantium</name>
    <dbReference type="NCBI Taxonomy" id="971"/>
    <lineage>
        <taxon>Bacteria</taxon>
        <taxon>Bacillati</taxon>
        <taxon>Bacillota</taxon>
        <taxon>Negativicutes</taxon>
        <taxon>Selenomonadales</taxon>
        <taxon>Selenomonadaceae</taxon>
        <taxon>Selenomonas</taxon>
    </lineage>
</organism>
<keyword evidence="9" id="KW-0862">Zinc</keyword>
<keyword evidence="7" id="KW-0378">Hydrolase</keyword>
<evidence type="ECO:0000256" key="3">
    <source>
        <dbReference type="ARBA" id="ARBA00005446"/>
    </source>
</evidence>
<evidence type="ECO:0000256" key="11">
    <source>
        <dbReference type="ARBA" id="ARBA00023125"/>
    </source>
</evidence>
<dbReference type="SMART" id="SM00341">
    <property type="entry name" value="HRDC"/>
    <property type="match status" value="1"/>
</dbReference>
<dbReference type="EMBL" id="FNQG01000009">
    <property type="protein sequence ID" value="SEA14562.1"/>
    <property type="molecule type" value="Genomic_DNA"/>
</dbReference>
<dbReference type="InterPro" id="IPR044876">
    <property type="entry name" value="HRDC_dom_sf"/>
</dbReference>
<keyword evidence="13" id="KW-0234">DNA repair</keyword>
<dbReference type="GO" id="GO:0009378">
    <property type="term" value="F:four-way junction helicase activity"/>
    <property type="evidence" value="ECO:0007669"/>
    <property type="project" value="TreeGrafter"/>
</dbReference>
<dbReference type="NCBIfam" id="TIGR00614">
    <property type="entry name" value="recQ_fam"/>
    <property type="match status" value="1"/>
</dbReference>
<dbReference type="InterPro" id="IPR001650">
    <property type="entry name" value="Helicase_C-like"/>
</dbReference>
<evidence type="ECO:0000259" key="18">
    <source>
        <dbReference type="PROSITE" id="PS51192"/>
    </source>
</evidence>
<reference evidence="20 21" key="1">
    <citation type="submission" date="2016-10" db="EMBL/GenBank/DDBJ databases">
        <authorList>
            <person name="de Groot N.N."/>
        </authorList>
    </citation>
    <scope>NUCLEOTIDE SEQUENCE [LARGE SCALE GENOMIC DNA]</scope>
    <source>
        <strain evidence="20 21">DSM 2872</strain>
    </source>
</reference>
<dbReference type="AlphaFoldDB" id="A0A1H3YU40"/>
<dbReference type="GO" id="GO:0005524">
    <property type="term" value="F:ATP binding"/>
    <property type="evidence" value="ECO:0007669"/>
    <property type="project" value="UniProtKB-KW"/>
</dbReference>
<dbReference type="Gene3D" id="3.40.50.300">
    <property type="entry name" value="P-loop containing nucleotide triphosphate hydrolases"/>
    <property type="match status" value="2"/>
</dbReference>
<dbReference type="GO" id="GO:0006281">
    <property type="term" value="P:DNA repair"/>
    <property type="evidence" value="ECO:0007669"/>
    <property type="project" value="UniProtKB-KW"/>
</dbReference>
<dbReference type="InterPro" id="IPR002121">
    <property type="entry name" value="HRDC_dom"/>
</dbReference>
<comment type="similarity">
    <text evidence="3">Belongs to the helicase family. RecQ subfamily.</text>
</comment>
<dbReference type="SMART" id="SM00490">
    <property type="entry name" value="HELICc"/>
    <property type="match status" value="1"/>
</dbReference>
<evidence type="ECO:0000259" key="19">
    <source>
        <dbReference type="PROSITE" id="PS51194"/>
    </source>
</evidence>
<dbReference type="GO" id="GO:0046872">
    <property type="term" value="F:metal ion binding"/>
    <property type="evidence" value="ECO:0007669"/>
    <property type="project" value="UniProtKB-KW"/>
</dbReference>
<dbReference type="InterPro" id="IPR018982">
    <property type="entry name" value="RQC_domain"/>
</dbReference>
<evidence type="ECO:0000256" key="4">
    <source>
        <dbReference type="ARBA" id="ARBA00022723"/>
    </source>
</evidence>
<dbReference type="PANTHER" id="PTHR13710:SF105">
    <property type="entry name" value="ATP-DEPENDENT DNA HELICASE Q1"/>
    <property type="match status" value="1"/>
</dbReference>
<keyword evidence="10" id="KW-0067">ATP-binding</keyword>
<dbReference type="GO" id="GO:0016787">
    <property type="term" value="F:hydrolase activity"/>
    <property type="evidence" value="ECO:0007669"/>
    <property type="project" value="UniProtKB-KW"/>
</dbReference>
<dbReference type="InterPro" id="IPR027417">
    <property type="entry name" value="P-loop_NTPase"/>
</dbReference>
<dbReference type="EC" id="5.6.2.4" evidence="16"/>
<evidence type="ECO:0000256" key="10">
    <source>
        <dbReference type="ARBA" id="ARBA00022840"/>
    </source>
</evidence>
<evidence type="ECO:0000256" key="15">
    <source>
        <dbReference type="ARBA" id="ARBA00034617"/>
    </source>
</evidence>
<dbReference type="GO" id="GO:0030894">
    <property type="term" value="C:replisome"/>
    <property type="evidence" value="ECO:0007669"/>
    <property type="project" value="TreeGrafter"/>
</dbReference>
<dbReference type="Gene3D" id="1.10.150.80">
    <property type="entry name" value="HRDC domain"/>
    <property type="match status" value="1"/>
</dbReference>
<sequence>MENPYFAEAQNLLRKYYGYPDFRPAQKPVVESLLQGSDTLAIMPTGAGKSICFQLPALVFPGITLVISPLISLMKDQVDALAEQGVPATYINSQLTLEQSNARFSAIAEGRYKLIYVAPERLDTDYFRYIIERQEISMVAVDEAHCLSQWGHDFRPSYRQIAPFIAGLPRRPLVSAFTATATPEVKEDIISLLHLRQPRIHVTGFDRPNLYFEVRRGEDKKKFIEKYLKAHKEEAGIIYAATRKEVDSLYEHLKKKKFAVGRYHAGLSDKQRNQAQDDFLYDNVQVIVATNAFGMGIDKSNVRYVIHYNMPKNIEAYYQEAGRAGRDGEPGSCILLYSPQDVMTQKYLIDVSIENEERKAHNLGTLQKMVDYCHTPECLRHFIISYFGDTSAEVTCDNCGNCKAGLEKTDVTIDAQKVFSCVYRMHERFGLTLVAQVLKGSSDKRVKELHFDKLSTFGLMKERTLADIKLLIQRFIATDYLGLTESKFPVVTLKPAAYPVLKGQEKVWQAVPKPEKEKEPAAPELFDHLRHLRKEIATREHFPPYVVFSDATLKDMCRVQPATLDEMLDVKGIGEMKLHKYGQEFLDCIKAHK</sequence>
<comment type="cofactor">
    <cofactor evidence="2">
        <name>Zn(2+)</name>
        <dbReference type="ChEBI" id="CHEBI:29105"/>
    </cofactor>
</comment>
<dbReference type="CDD" id="cd18794">
    <property type="entry name" value="SF2_C_RecQ"/>
    <property type="match status" value="1"/>
</dbReference>
<dbReference type="NCBIfam" id="TIGR01389">
    <property type="entry name" value="recQ"/>
    <property type="match status" value="1"/>
</dbReference>
<dbReference type="RefSeq" id="WP_074672610.1">
    <property type="nucleotide sequence ID" value="NZ_FNQG01000009.1"/>
</dbReference>
<evidence type="ECO:0000256" key="7">
    <source>
        <dbReference type="ARBA" id="ARBA00022801"/>
    </source>
</evidence>
<dbReference type="PROSITE" id="PS51192">
    <property type="entry name" value="HELICASE_ATP_BIND_1"/>
    <property type="match status" value="1"/>
</dbReference>
<evidence type="ECO:0000256" key="16">
    <source>
        <dbReference type="NCBIfam" id="TIGR01389"/>
    </source>
</evidence>
<evidence type="ECO:0000256" key="5">
    <source>
        <dbReference type="ARBA" id="ARBA00022741"/>
    </source>
</evidence>
<dbReference type="Pfam" id="PF09382">
    <property type="entry name" value="RQC"/>
    <property type="match status" value="1"/>
</dbReference>
<dbReference type="SMART" id="SM00487">
    <property type="entry name" value="DEXDc"/>
    <property type="match status" value="1"/>
</dbReference>
<gene>
    <name evidence="20" type="ORF">SAMN05660648_02110</name>
</gene>
<dbReference type="FunFam" id="3.40.50.300:FF:000296">
    <property type="entry name" value="ATP-dependent DNA helicase RecQ"/>
    <property type="match status" value="1"/>
</dbReference>
<dbReference type="InterPro" id="IPR036390">
    <property type="entry name" value="WH_DNA-bd_sf"/>
</dbReference>
<feature type="domain" description="HRDC" evidence="17">
    <location>
        <begin position="519"/>
        <end position="593"/>
    </location>
</feature>
<dbReference type="Proteomes" id="UP000183469">
    <property type="component" value="Unassembled WGS sequence"/>
</dbReference>
<dbReference type="GO" id="GO:0006310">
    <property type="term" value="P:DNA recombination"/>
    <property type="evidence" value="ECO:0007669"/>
    <property type="project" value="UniProtKB-UniRule"/>
</dbReference>
<keyword evidence="14" id="KW-0413">Isomerase</keyword>
<dbReference type="Pfam" id="PF16124">
    <property type="entry name" value="RecQ_Zn_bind"/>
    <property type="match status" value="1"/>
</dbReference>
<dbReference type="Gene3D" id="1.10.10.10">
    <property type="entry name" value="Winged helix-like DNA-binding domain superfamily/Winged helix DNA-binding domain"/>
    <property type="match status" value="1"/>
</dbReference>
<keyword evidence="6" id="KW-0227">DNA damage</keyword>
<evidence type="ECO:0000259" key="17">
    <source>
        <dbReference type="PROSITE" id="PS50967"/>
    </source>
</evidence>
<comment type="catalytic activity">
    <reaction evidence="15">
        <text>Couples ATP hydrolysis with the unwinding of duplex DNA by translocating in the 3'-5' direction.</text>
        <dbReference type="EC" id="5.6.2.4"/>
    </reaction>
</comment>
<dbReference type="OrthoDB" id="9763310at2"/>
<dbReference type="SUPFAM" id="SSF52540">
    <property type="entry name" value="P-loop containing nucleoside triphosphate hydrolases"/>
    <property type="match status" value="1"/>
</dbReference>
<evidence type="ECO:0000256" key="12">
    <source>
        <dbReference type="ARBA" id="ARBA00023172"/>
    </source>
</evidence>
<dbReference type="InterPro" id="IPR014001">
    <property type="entry name" value="Helicase_ATP-bd"/>
</dbReference>
<evidence type="ECO:0000313" key="21">
    <source>
        <dbReference type="Proteomes" id="UP000183469"/>
    </source>
</evidence>